<gene>
    <name evidence="1" type="ORF">CWI84_01140</name>
</gene>
<dbReference type="EMBL" id="PIQH01000001">
    <property type="protein sequence ID" value="RUO81392.1"/>
    <property type="molecule type" value="Genomic_DNA"/>
</dbReference>
<dbReference type="InterPro" id="IPR008991">
    <property type="entry name" value="Translation_prot_SH3-like_sf"/>
</dbReference>
<organism evidence="1 2">
    <name type="scientific">Idiomarina tyrosinivorans</name>
    <dbReference type="NCBI Taxonomy" id="1445662"/>
    <lineage>
        <taxon>Bacteria</taxon>
        <taxon>Pseudomonadati</taxon>
        <taxon>Pseudomonadota</taxon>
        <taxon>Gammaproteobacteria</taxon>
        <taxon>Alteromonadales</taxon>
        <taxon>Idiomarinaceae</taxon>
        <taxon>Idiomarina</taxon>
    </lineage>
</organism>
<reference evidence="1 2" key="1">
    <citation type="journal article" date="2011" name="Front. Microbiol.">
        <title>Genomic signatures of strain selection and enhancement in Bacillus atrophaeus var. globigii, a historical biowarfare simulant.</title>
        <authorList>
            <person name="Gibbons H.S."/>
            <person name="Broomall S.M."/>
            <person name="McNew L.A."/>
            <person name="Daligault H."/>
            <person name="Chapman C."/>
            <person name="Bruce D."/>
            <person name="Karavis M."/>
            <person name="Krepps M."/>
            <person name="McGregor P.A."/>
            <person name="Hong C."/>
            <person name="Park K.H."/>
            <person name="Akmal A."/>
            <person name="Feldman A."/>
            <person name="Lin J.S."/>
            <person name="Chang W.E."/>
            <person name="Higgs B.W."/>
            <person name="Demirev P."/>
            <person name="Lindquist J."/>
            <person name="Liem A."/>
            <person name="Fochler E."/>
            <person name="Read T.D."/>
            <person name="Tapia R."/>
            <person name="Johnson S."/>
            <person name="Bishop-Lilly K.A."/>
            <person name="Detter C."/>
            <person name="Han C."/>
            <person name="Sozhamannan S."/>
            <person name="Rosenzweig C.N."/>
            <person name="Skowronski E.W."/>
        </authorList>
    </citation>
    <scope>NUCLEOTIDE SEQUENCE [LARGE SCALE GENOMIC DNA]</scope>
    <source>
        <strain evidence="1 2">CC-PW-9</strain>
    </source>
</reference>
<evidence type="ECO:0000313" key="1">
    <source>
        <dbReference type="EMBL" id="RUO81392.1"/>
    </source>
</evidence>
<proteinExistence type="predicted"/>
<accession>A0A432ZU80</accession>
<dbReference type="InterPro" id="IPR025023">
    <property type="entry name" value="DUF3912"/>
</dbReference>
<dbReference type="SUPFAM" id="SSF50104">
    <property type="entry name" value="Translation proteins SH3-like domain"/>
    <property type="match status" value="1"/>
</dbReference>
<evidence type="ECO:0008006" key="3">
    <source>
        <dbReference type="Google" id="ProtNLM"/>
    </source>
</evidence>
<evidence type="ECO:0000313" key="2">
    <source>
        <dbReference type="Proteomes" id="UP000287996"/>
    </source>
</evidence>
<protein>
    <recommendedName>
        <fullName evidence="3">KOW domain-containing protein</fullName>
    </recommendedName>
</protein>
<comment type="caution">
    <text evidence="1">The sequence shown here is derived from an EMBL/GenBank/DDBJ whole genome shotgun (WGS) entry which is preliminary data.</text>
</comment>
<keyword evidence="2" id="KW-1185">Reference proteome</keyword>
<name>A0A432ZU80_9GAMM</name>
<dbReference type="RefSeq" id="WP_126840737.1">
    <property type="nucleotide sequence ID" value="NZ_PIQH01000001.1"/>
</dbReference>
<dbReference type="Pfam" id="PF13051">
    <property type="entry name" value="DUF3912"/>
    <property type="match status" value="1"/>
</dbReference>
<dbReference type="Proteomes" id="UP000287996">
    <property type="component" value="Unassembled WGS sequence"/>
</dbReference>
<dbReference type="AlphaFoldDB" id="A0A432ZU80"/>
<sequence>MTGPTFSYNNPRIQGQTVFIKRGQHQGKLGIVSKIIDNEEYVVSQGDFGKDEVSFKREEFLVYRFRKIKVPIDRVTGRTPEVL</sequence>
<dbReference type="OrthoDB" id="6238495at2"/>